<dbReference type="Proteomes" id="UP000053328">
    <property type="component" value="Unassembled WGS sequence"/>
</dbReference>
<keyword evidence="5" id="KW-1185">Reference proteome</keyword>
<dbReference type="EMBL" id="KN847495">
    <property type="protein sequence ID" value="KIW16371.1"/>
    <property type="molecule type" value="Genomic_DNA"/>
</dbReference>
<dbReference type="InterPro" id="IPR045312">
    <property type="entry name" value="PCBER-like"/>
</dbReference>
<reference evidence="4 5" key="1">
    <citation type="submission" date="2015-01" db="EMBL/GenBank/DDBJ databases">
        <title>The Genome Sequence of Exophiala spinifera CBS89968.</title>
        <authorList>
            <consortium name="The Broad Institute Genomics Platform"/>
            <person name="Cuomo C."/>
            <person name="de Hoog S."/>
            <person name="Gorbushina A."/>
            <person name="Stielow B."/>
            <person name="Teixiera M."/>
            <person name="Abouelleil A."/>
            <person name="Chapman S.B."/>
            <person name="Priest M."/>
            <person name="Young S.K."/>
            <person name="Wortman J."/>
            <person name="Nusbaum C."/>
            <person name="Birren B."/>
        </authorList>
    </citation>
    <scope>NUCLEOTIDE SEQUENCE [LARGE SCALE GENOMIC DNA]</scope>
    <source>
        <strain evidence="4 5">CBS 89968</strain>
    </source>
</reference>
<dbReference type="PANTHER" id="PTHR47706:SF1">
    <property type="entry name" value="CIPA-LIKE, PUTATIVE (AFU_ORTHOLOGUE AFUA_1G12460)-RELATED"/>
    <property type="match status" value="1"/>
</dbReference>
<dbReference type="CDD" id="cd05259">
    <property type="entry name" value="PCBER_SDR_a"/>
    <property type="match status" value="1"/>
</dbReference>
<dbReference type="GO" id="GO:0016491">
    <property type="term" value="F:oxidoreductase activity"/>
    <property type="evidence" value="ECO:0007669"/>
    <property type="project" value="UniProtKB-KW"/>
</dbReference>
<dbReference type="SUPFAM" id="SSF51735">
    <property type="entry name" value="NAD(P)-binding Rossmann-fold domains"/>
    <property type="match status" value="1"/>
</dbReference>
<dbReference type="PANTHER" id="PTHR47706">
    <property type="entry name" value="NMRA-LIKE FAMILY PROTEIN"/>
    <property type="match status" value="1"/>
</dbReference>
<accession>A0A0D1YMU6</accession>
<dbReference type="Gene3D" id="3.40.50.720">
    <property type="entry name" value="NAD(P)-binding Rossmann-like Domain"/>
    <property type="match status" value="1"/>
</dbReference>
<keyword evidence="1" id="KW-0521">NADP</keyword>
<dbReference type="Gene3D" id="3.90.25.10">
    <property type="entry name" value="UDP-galactose 4-epimerase, domain 1"/>
    <property type="match status" value="1"/>
</dbReference>
<organism evidence="4 5">
    <name type="scientific">Exophiala spinifera</name>
    <dbReference type="NCBI Taxonomy" id="91928"/>
    <lineage>
        <taxon>Eukaryota</taxon>
        <taxon>Fungi</taxon>
        <taxon>Dikarya</taxon>
        <taxon>Ascomycota</taxon>
        <taxon>Pezizomycotina</taxon>
        <taxon>Eurotiomycetes</taxon>
        <taxon>Chaetothyriomycetidae</taxon>
        <taxon>Chaetothyriales</taxon>
        <taxon>Herpotrichiellaceae</taxon>
        <taxon>Exophiala</taxon>
    </lineage>
</organism>
<dbReference type="AlphaFoldDB" id="A0A0D1YMU6"/>
<evidence type="ECO:0000259" key="3">
    <source>
        <dbReference type="Pfam" id="PF05368"/>
    </source>
</evidence>
<dbReference type="RefSeq" id="XP_016236587.1">
    <property type="nucleotide sequence ID" value="XM_016380760.1"/>
</dbReference>
<feature type="domain" description="NmrA-like" evidence="3">
    <location>
        <begin position="4"/>
        <end position="239"/>
    </location>
</feature>
<keyword evidence="2" id="KW-0560">Oxidoreductase</keyword>
<dbReference type="Pfam" id="PF05368">
    <property type="entry name" value="NmrA"/>
    <property type="match status" value="1"/>
</dbReference>
<dbReference type="STRING" id="91928.A0A0D1YMU6"/>
<evidence type="ECO:0000256" key="2">
    <source>
        <dbReference type="ARBA" id="ARBA00023002"/>
    </source>
</evidence>
<evidence type="ECO:0000313" key="4">
    <source>
        <dbReference type="EMBL" id="KIW16371.1"/>
    </source>
</evidence>
<name>A0A0D1YMU6_9EURO</name>
<dbReference type="GeneID" id="27333505"/>
<dbReference type="InterPro" id="IPR008030">
    <property type="entry name" value="NmrA-like"/>
</dbReference>
<sequence>MVHVVLAGATGNLGPAVLSQLLQTPFSLTVLARLGSRSKVALPSSSNATIKEVNYDDPESLGAALQGVDVVVSNLGFQNLFENQKKLIDASIRAGVTRFIPSEFGNDTANPGVRKLPVFADKVKTQEYLVEKAAQYPDFSYSFLYTNSFFDWQLQIGFMVNLKEHTATLYDGGDVTFSATRLATIGKAVIGVINNLEATKNRDIYVHDTAITQNKLIEIARKRDGRDWTTTTVSTADVEQNAYKSLEKGTPSDLLSASLGFIARACWGSGYGGNFTPKLNNDILGIPVMTQSEIEEMVAGIMG</sequence>
<dbReference type="OrthoDB" id="9974981at2759"/>
<dbReference type="InterPro" id="IPR051609">
    <property type="entry name" value="NmrA/Isoflavone_reductase-like"/>
</dbReference>
<proteinExistence type="predicted"/>
<dbReference type="InterPro" id="IPR036291">
    <property type="entry name" value="NAD(P)-bd_dom_sf"/>
</dbReference>
<dbReference type="HOGENOM" id="CLU_044876_3_2_1"/>
<evidence type="ECO:0000313" key="5">
    <source>
        <dbReference type="Proteomes" id="UP000053328"/>
    </source>
</evidence>
<evidence type="ECO:0000256" key="1">
    <source>
        <dbReference type="ARBA" id="ARBA00022857"/>
    </source>
</evidence>
<gene>
    <name evidence="4" type="ORF">PV08_06422</name>
</gene>
<dbReference type="VEuPathDB" id="FungiDB:PV08_06422"/>
<protein>
    <recommendedName>
        <fullName evidence="3">NmrA-like domain-containing protein</fullName>
    </recommendedName>
</protein>